<dbReference type="Gene3D" id="3.20.20.370">
    <property type="entry name" value="Glycoside hydrolase/deacetylase"/>
    <property type="match status" value="1"/>
</dbReference>
<dbReference type="Pfam" id="PF04748">
    <property type="entry name" value="Polysacc_deac_2"/>
    <property type="match status" value="1"/>
</dbReference>
<organism evidence="2 3">
    <name type="scientific">Paenibacillus thermoaerophilus</name>
    <dbReference type="NCBI Taxonomy" id="1215385"/>
    <lineage>
        <taxon>Bacteria</taxon>
        <taxon>Bacillati</taxon>
        <taxon>Bacillota</taxon>
        <taxon>Bacilli</taxon>
        <taxon>Bacillales</taxon>
        <taxon>Paenibacillaceae</taxon>
        <taxon>Paenibacillus</taxon>
    </lineage>
</organism>
<dbReference type="InterPro" id="IPR006837">
    <property type="entry name" value="Divergent_DAC"/>
</dbReference>
<gene>
    <name evidence="2" type="ORF">ACFQWB_15570</name>
</gene>
<dbReference type="PANTHER" id="PTHR30105:SF2">
    <property type="entry name" value="DIVERGENT POLYSACCHARIDE DEACETYLASE SUPERFAMILY"/>
    <property type="match status" value="1"/>
</dbReference>
<dbReference type="InterPro" id="IPR011330">
    <property type="entry name" value="Glyco_hydro/deAcase_b/a-brl"/>
</dbReference>
<name>A0ABW2V7X6_9BACL</name>
<dbReference type="PANTHER" id="PTHR30105">
    <property type="entry name" value="UNCHARACTERIZED YIBQ-RELATED"/>
    <property type="match status" value="1"/>
</dbReference>
<sequence>MKGNIDKYIGARIVLSLLLALTLFPSLAAAGPETGSQTRKVAAIVIDDLGNGMTGTEKLWELDYPITVAVMPFLRTTKLDAEEAHRRGYDVLVHMPMEPKRGNPSWLGPGAITTDLSDEEIRKRVERAIDDVPHAVGMNNHMGSKATADERVMRVVLETCKARGLFFLDSRTNYQSVVPKVGEEVGVPVLRNVLFLDDSNSLGAIRKQVRKMAKTPGTPHMIAIGHVGDTGLHTTSVLREARSLIGEDWTFVKISSLVQRESGPLGAMPY</sequence>
<feature type="chain" id="PRO_5047383162" evidence="1">
    <location>
        <begin position="31"/>
        <end position="270"/>
    </location>
</feature>
<dbReference type="EMBL" id="JBHTGQ010000041">
    <property type="protein sequence ID" value="MFC7751338.1"/>
    <property type="molecule type" value="Genomic_DNA"/>
</dbReference>
<keyword evidence="3" id="KW-1185">Reference proteome</keyword>
<comment type="caution">
    <text evidence="2">The sequence shown here is derived from an EMBL/GenBank/DDBJ whole genome shotgun (WGS) entry which is preliminary data.</text>
</comment>
<dbReference type="Proteomes" id="UP001596528">
    <property type="component" value="Unassembled WGS sequence"/>
</dbReference>
<keyword evidence="1" id="KW-0732">Signal</keyword>
<reference evidence="3" key="1">
    <citation type="journal article" date="2019" name="Int. J. Syst. Evol. Microbiol.">
        <title>The Global Catalogue of Microorganisms (GCM) 10K type strain sequencing project: providing services to taxonomists for standard genome sequencing and annotation.</title>
        <authorList>
            <consortium name="The Broad Institute Genomics Platform"/>
            <consortium name="The Broad Institute Genome Sequencing Center for Infectious Disease"/>
            <person name="Wu L."/>
            <person name="Ma J."/>
        </authorList>
    </citation>
    <scope>NUCLEOTIDE SEQUENCE [LARGE SCALE GENOMIC DNA]</scope>
    <source>
        <strain evidence="3">JCM 18657</strain>
    </source>
</reference>
<dbReference type="CDD" id="cd10936">
    <property type="entry name" value="CE4_DAC2"/>
    <property type="match status" value="1"/>
</dbReference>
<dbReference type="RefSeq" id="WP_138788554.1">
    <property type="nucleotide sequence ID" value="NZ_JBHTGQ010000041.1"/>
</dbReference>
<evidence type="ECO:0000256" key="1">
    <source>
        <dbReference type="SAM" id="SignalP"/>
    </source>
</evidence>
<dbReference type="SUPFAM" id="SSF88713">
    <property type="entry name" value="Glycoside hydrolase/deacetylase"/>
    <property type="match status" value="1"/>
</dbReference>
<accession>A0ABW2V7X6</accession>
<protein>
    <submittedName>
        <fullName evidence="2">Divergent polysaccharide deacetylase family protein</fullName>
    </submittedName>
</protein>
<proteinExistence type="predicted"/>
<evidence type="ECO:0000313" key="2">
    <source>
        <dbReference type="EMBL" id="MFC7751338.1"/>
    </source>
</evidence>
<feature type="signal peptide" evidence="1">
    <location>
        <begin position="1"/>
        <end position="30"/>
    </location>
</feature>
<evidence type="ECO:0000313" key="3">
    <source>
        <dbReference type="Proteomes" id="UP001596528"/>
    </source>
</evidence>